<dbReference type="SUPFAM" id="SSF53474">
    <property type="entry name" value="alpha/beta-Hydrolases"/>
    <property type="match status" value="1"/>
</dbReference>
<dbReference type="InterPro" id="IPR000801">
    <property type="entry name" value="Esterase-like"/>
</dbReference>
<dbReference type="InterPro" id="IPR029058">
    <property type="entry name" value="AB_hydrolase_fold"/>
</dbReference>
<protein>
    <submittedName>
        <fullName evidence="1">Esterase family protein</fullName>
    </submittedName>
</protein>
<dbReference type="InterPro" id="IPR050583">
    <property type="entry name" value="Mycobacterial_A85_antigen"/>
</dbReference>
<dbReference type="PANTHER" id="PTHR48098:SF3">
    <property type="entry name" value="IRON(III) ENTEROBACTIN ESTERASE"/>
    <property type="match status" value="1"/>
</dbReference>
<dbReference type="Gene3D" id="3.40.50.1820">
    <property type="entry name" value="alpha/beta hydrolase"/>
    <property type="match status" value="1"/>
</dbReference>
<evidence type="ECO:0000313" key="1">
    <source>
        <dbReference type="EMBL" id="GAA3732154.1"/>
    </source>
</evidence>
<dbReference type="EMBL" id="BAABCK010000068">
    <property type="protein sequence ID" value="GAA3732154.1"/>
    <property type="molecule type" value="Genomic_DNA"/>
</dbReference>
<dbReference type="PANTHER" id="PTHR48098">
    <property type="entry name" value="ENTEROCHELIN ESTERASE-RELATED"/>
    <property type="match status" value="1"/>
</dbReference>
<evidence type="ECO:0000313" key="2">
    <source>
        <dbReference type="Proteomes" id="UP001500920"/>
    </source>
</evidence>
<comment type="caution">
    <text evidence="1">The sequence shown here is derived from an EMBL/GenBank/DDBJ whole genome shotgun (WGS) entry which is preliminary data.</text>
</comment>
<proteinExistence type="predicted"/>
<sequence length="241" mass="28283">MEMTPGKIHSIDFKSEILGDTYEIQYYIPKNFSDLYKHRVIITFDGQDFFRFGQLEQTYEKLRESEEIDRAIIIGVPYPDVDWRYDYFSPNGKHHEKFVSFTAHELMSWIDEHFPTLKVGTSRTLMGESLAASFALSVAITYPATFSNVLALSPYVDDDFINRFESQSALMHLDMYHTIGLEEDDFESISKDRADFLTPNRKLHEHLSTRLLEYKYEELDGGHIWKTWKPILEPAMKHFLS</sequence>
<reference evidence="2" key="1">
    <citation type="journal article" date="2019" name="Int. J. Syst. Evol. Microbiol.">
        <title>The Global Catalogue of Microorganisms (GCM) 10K type strain sequencing project: providing services to taxonomists for standard genome sequencing and annotation.</title>
        <authorList>
            <consortium name="The Broad Institute Genomics Platform"/>
            <consortium name="The Broad Institute Genome Sequencing Center for Infectious Disease"/>
            <person name="Wu L."/>
            <person name="Ma J."/>
        </authorList>
    </citation>
    <scope>NUCLEOTIDE SEQUENCE [LARGE SCALE GENOMIC DNA]</scope>
    <source>
        <strain evidence="2">JCM 16981</strain>
    </source>
</reference>
<dbReference type="RefSeq" id="WP_344704110.1">
    <property type="nucleotide sequence ID" value="NZ_BAABCK010000068.1"/>
</dbReference>
<name>A0ABP7F5W8_9STAP</name>
<dbReference type="Pfam" id="PF00756">
    <property type="entry name" value="Esterase"/>
    <property type="match status" value="1"/>
</dbReference>
<dbReference type="Proteomes" id="UP001500920">
    <property type="component" value="Unassembled WGS sequence"/>
</dbReference>
<organism evidence="1 2">
    <name type="scientific">Salinicoccus jeotgali</name>
    <dbReference type="NCBI Taxonomy" id="381634"/>
    <lineage>
        <taxon>Bacteria</taxon>
        <taxon>Bacillati</taxon>
        <taxon>Bacillota</taxon>
        <taxon>Bacilli</taxon>
        <taxon>Bacillales</taxon>
        <taxon>Staphylococcaceae</taxon>
        <taxon>Salinicoccus</taxon>
    </lineage>
</organism>
<gene>
    <name evidence="1" type="ORF">GCM10022378_20520</name>
</gene>
<accession>A0ABP7F5W8</accession>
<keyword evidence="2" id="KW-1185">Reference proteome</keyword>